<evidence type="ECO:0000259" key="6">
    <source>
        <dbReference type="SMART" id="SM01155"/>
    </source>
</evidence>
<dbReference type="FunCoup" id="A0A200R4G7">
    <property type="interactions" value="635"/>
</dbReference>
<dbReference type="InterPro" id="IPR013177">
    <property type="entry name" value="Ribosomal_mS38_C"/>
</dbReference>
<dbReference type="OrthoDB" id="1932216at2759"/>
<dbReference type="InParanoid" id="A0A200R4G7"/>
<protein>
    <recommendedName>
        <fullName evidence="4">Small ribosomal subunit protein mS38</fullName>
    </recommendedName>
</protein>
<gene>
    <name evidence="7" type="ORF">BVC80_1837g459</name>
</gene>
<dbReference type="Pfam" id="PF08213">
    <property type="entry name" value="COX24_C"/>
    <property type="match status" value="1"/>
</dbReference>
<dbReference type="PANTHER" id="PTHR32035:SF3">
    <property type="entry name" value="SMALL RIBOSOMAL SUBUNIT PROTEIN MS38"/>
    <property type="match status" value="1"/>
</dbReference>
<dbReference type="OMA" id="DSPTVIF"/>
<proteinExistence type="inferred from homology"/>
<evidence type="ECO:0000256" key="4">
    <source>
        <dbReference type="ARBA" id="ARBA00035682"/>
    </source>
</evidence>
<accession>A0A200R4G7</accession>
<comment type="subcellular location">
    <subcellularLocation>
        <location evidence="1">Mitochondrion</location>
    </subcellularLocation>
</comment>
<dbReference type="Proteomes" id="UP000195402">
    <property type="component" value="Unassembled WGS sequence"/>
</dbReference>
<dbReference type="AlphaFoldDB" id="A0A200R4G7"/>
<comment type="caution">
    <text evidence="7">The sequence shown here is derived from an EMBL/GenBank/DDBJ whole genome shotgun (WGS) entry which is preliminary data.</text>
</comment>
<dbReference type="PANTHER" id="PTHR32035">
    <property type="entry name" value="AURORA KINASE A-INTERACTING PROTEIN"/>
    <property type="match status" value="1"/>
</dbReference>
<dbReference type="EMBL" id="MVGT01000438">
    <property type="protein sequence ID" value="OVA17624.1"/>
    <property type="molecule type" value="Genomic_DNA"/>
</dbReference>
<evidence type="ECO:0000256" key="2">
    <source>
        <dbReference type="ARBA" id="ARBA00023128"/>
    </source>
</evidence>
<feature type="domain" description="Ribosomal protein mS38 C-terminal" evidence="6">
    <location>
        <begin position="108"/>
        <end position="135"/>
    </location>
</feature>
<name>A0A200R4G7_MACCD</name>
<evidence type="ECO:0000256" key="1">
    <source>
        <dbReference type="ARBA" id="ARBA00004173"/>
    </source>
</evidence>
<organism evidence="7 8">
    <name type="scientific">Macleaya cordata</name>
    <name type="common">Five-seeded plume-poppy</name>
    <name type="synonym">Bocconia cordata</name>
    <dbReference type="NCBI Taxonomy" id="56857"/>
    <lineage>
        <taxon>Eukaryota</taxon>
        <taxon>Viridiplantae</taxon>
        <taxon>Streptophyta</taxon>
        <taxon>Embryophyta</taxon>
        <taxon>Tracheophyta</taxon>
        <taxon>Spermatophyta</taxon>
        <taxon>Magnoliopsida</taxon>
        <taxon>Ranunculales</taxon>
        <taxon>Papaveraceae</taxon>
        <taxon>Papaveroideae</taxon>
        <taxon>Macleaya</taxon>
    </lineage>
</organism>
<comment type="similarity">
    <text evidence="3">Belongs to the mitochondrion-specific ribosomal protein mS38 family.</text>
</comment>
<feature type="region of interest" description="Disordered" evidence="5">
    <location>
        <begin position="110"/>
        <end position="136"/>
    </location>
</feature>
<dbReference type="GO" id="GO:0005739">
    <property type="term" value="C:mitochondrion"/>
    <property type="evidence" value="ECO:0007669"/>
    <property type="project" value="UniProtKB-SubCell"/>
</dbReference>
<dbReference type="SMART" id="SM01155">
    <property type="entry name" value="DUF1713"/>
    <property type="match status" value="1"/>
</dbReference>
<evidence type="ECO:0000256" key="3">
    <source>
        <dbReference type="ARBA" id="ARBA00035647"/>
    </source>
</evidence>
<sequence>MAGVVHKLLRKSSLPRIITTFNNHQSLNLSAPLVPLQPHLSKIKPDDPCNLNPPLDSLNRDKINSSQALQIYPSFSFGYFLNPISPNGLFDQMETEEVDGSSEDKVVWADSVKKKRKKKMNKHKYKKLRKRLRRQT</sequence>
<reference evidence="7 8" key="1">
    <citation type="journal article" date="2017" name="Mol. Plant">
        <title>The Genome of Medicinal Plant Macleaya cordata Provides New Insights into Benzylisoquinoline Alkaloids Metabolism.</title>
        <authorList>
            <person name="Liu X."/>
            <person name="Liu Y."/>
            <person name="Huang P."/>
            <person name="Ma Y."/>
            <person name="Qing Z."/>
            <person name="Tang Q."/>
            <person name="Cao H."/>
            <person name="Cheng P."/>
            <person name="Zheng Y."/>
            <person name="Yuan Z."/>
            <person name="Zhou Y."/>
            <person name="Liu J."/>
            <person name="Tang Z."/>
            <person name="Zhuo Y."/>
            <person name="Zhang Y."/>
            <person name="Yu L."/>
            <person name="Huang J."/>
            <person name="Yang P."/>
            <person name="Peng Q."/>
            <person name="Zhang J."/>
            <person name="Jiang W."/>
            <person name="Zhang Z."/>
            <person name="Lin K."/>
            <person name="Ro D.K."/>
            <person name="Chen X."/>
            <person name="Xiong X."/>
            <person name="Shang Y."/>
            <person name="Huang S."/>
            <person name="Zeng J."/>
        </authorList>
    </citation>
    <scope>NUCLEOTIDE SEQUENCE [LARGE SCALE GENOMIC DNA]</scope>
    <source>
        <strain evidence="8">cv. BLH2017</strain>
        <tissue evidence="7">Root</tissue>
    </source>
</reference>
<keyword evidence="2" id="KW-0496">Mitochondrion</keyword>
<evidence type="ECO:0000313" key="8">
    <source>
        <dbReference type="Proteomes" id="UP000195402"/>
    </source>
</evidence>
<evidence type="ECO:0000256" key="5">
    <source>
        <dbReference type="SAM" id="MobiDB-lite"/>
    </source>
</evidence>
<feature type="compositionally biased region" description="Basic residues" evidence="5">
    <location>
        <begin position="113"/>
        <end position="136"/>
    </location>
</feature>
<keyword evidence="8" id="KW-1185">Reference proteome</keyword>
<evidence type="ECO:0000313" key="7">
    <source>
        <dbReference type="EMBL" id="OVA17624.1"/>
    </source>
</evidence>
<dbReference type="STRING" id="56857.A0A200R4G7"/>